<feature type="transmembrane region" description="Helical" evidence="1">
    <location>
        <begin position="153"/>
        <end position="177"/>
    </location>
</feature>
<organism evidence="3 4">
    <name type="scientific">Lactuca sativa</name>
    <name type="common">Garden lettuce</name>
    <dbReference type="NCBI Taxonomy" id="4236"/>
    <lineage>
        <taxon>Eukaryota</taxon>
        <taxon>Viridiplantae</taxon>
        <taxon>Streptophyta</taxon>
        <taxon>Embryophyta</taxon>
        <taxon>Tracheophyta</taxon>
        <taxon>Spermatophyta</taxon>
        <taxon>Magnoliopsida</taxon>
        <taxon>eudicotyledons</taxon>
        <taxon>Gunneridae</taxon>
        <taxon>Pentapetalae</taxon>
        <taxon>asterids</taxon>
        <taxon>campanulids</taxon>
        <taxon>Asterales</taxon>
        <taxon>Asteraceae</taxon>
        <taxon>Cichorioideae</taxon>
        <taxon>Cichorieae</taxon>
        <taxon>Lactucinae</taxon>
        <taxon>Lactuca</taxon>
    </lineage>
</organism>
<accession>A0A9R1XRK0</accession>
<evidence type="ECO:0000313" key="3">
    <source>
        <dbReference type="EMBL" id="KAJ0222849.1"/>
    </source>
</evidence>
<protein>
    <recommendedName>
        <fullName evidence="2">DUF4220 domain-containing protein</fullName>
    </recommendedName>
</protein>
<feature type="domain" description="DUF4220" evidence="2">
    <location>
        <begin position="69"/>
        <end position="416"/>
    </location>
</feature>
<dbReference type="InterPro" id="IPR007658">
    <property type="entry name" value="DUF594"/>
</dbReference>
<feature type="transmembrane region" description="Helical" evidence="1">
    <location>
        <begin position="33"/>
        <end position="54"/>
    </location>
</feature>
<feature type="transmembrane region" description="Helical" evidence="1">
    <location>
        <begin position="313"/>
        <end position="339"/>
    </location>
</feature>
<keyword evidence="1" id="KW-1133">Transmembrane helix</keyword>
<dbReference type="AlphaFoldDB" id="A0A9R1XRK0"/>
<feature type="transmembrane region" description="Helical" evidence="1">
    <location>
        <begin position="544"/>
        <end position="565"/>
    </location>
</feature>
<evidence type="ECO:0000256" key="1">
    <source>
        <dbReference type="SAM" id="Phobius"/>
    </source>
</evidence>
<dbReference type="Pfam" id="PF04578">
    <property type="entry name" value="DUF594"/>
    <property type="match status" value="1"/>
</dbReference>
<evidence type="ECO:0000313" key="4">
    <source>
        <dbReference type="Proteomes" id="UP000235145"/>
    </source>
</evidence>
<dbReference type="EMBL" id="NBSK02000002">
    <property type="protein sequence ID" value="KAJ0222849.1"/>
    <property type="molecule type" value="Genomic_DNA"/>
</dbReference>
<evidence type="ECO:0000259" key="2">
    <source>
        <dbReference type="Pfam" id="PF13968"/>
    </source>
</evidence>
<proteinExistence type="predicted"/>
<dbReference type="Proteomes" id="UP000235145">
    <property type="component" value="Unassembled WGS sequence"/>
</dbReference>
<keyword evidence="1" id="KW-0812">Transmembrane</keyword>
<keyword evidence="1" id="KW-0472">Membrane</keyword>
<name>A0A9R1XRK0_LACSA</name>
<sequence length="699" mass="80438">MMMHIFIGFITHMSHRNLVQLVPDEVKKMWNEWALRGLILISLSSQIILSLLGNIRKYNPRTRIRITLWCNYLLAYAVASAALGIITRTALDVCNTSHSISQHHKANSSELMSFWAPFLLHHLGGPDTITAFALEDNELWLRHLVEIGFQSGVALYILLLSWPGCSHLPQLSLLVYLSGFIKCFERVQALRLANTEHLRDSMLGPADPGPNFPKFLDDLHLKKSQGFNVKVESVPEPPVPPVDHAYPQEGKEISIAHDLFQSFKRLFVDLILTFEDRDSSLSYFRHFQSGDAFRIVEIELGFAYDMLYTKASVVYTIMGLILRLTSVFLLFLIPVGFYFLNDRNHYHRIDVAITSLLIGATIFMEIFAVITMLRSDWTDHWLSQRNYTRKSLVFPFLKQPTKKRWSGSIAQLDLLSVALEEKPASLLAIQKFFGVDKYRVKHRYKTYMKVSDDLQDLIYRQFHEFMGGNSDSDPKVLCTHKGSFALRKNKCDALLWSINKVEFDQSILIWHIATALCYYAEDEDKDHVGNIDIHRRESKNISDYLLYLLVSYPVMLPIGIGMIRYRDTCAEAMRFFKEKGPTFATKSEACRKMLEVDCLEVLPSTVKGDRCKSALFDGCRLALTLRSEMERDKMWKVVSQVWIEILAYAATHCRGFHHEQQLRKGGEFLTHVWLLMAHLGITEQFQVSQGHARARINVL</sequence>
<dbReference type="InterPro" id="IPR025315">
    <property type="entry name" value="DUF4220"/>
</dbReference>
<feature type="transmembrane region" description="Helical" evidence="1">
    <location>
        <begin position="66"/>
        <end position="86"/>
    </location>
</feature>
<reference evidence="3 4" key="1">
    <citation type="journal article" date="2017" name="Nat. Commun.">
        <title>Genome assembly with in vitro proximity ligation data and whole-genome triplication in lettuce.</title>
        <authorList>
            <person name="Reyes-Chin-Wo S."/>
            <person name="Wang Z."/>
            <person name="Yang X."/>
            <person name="Kozik A."/>
            <person name="Arikit S."/>
            <person name="Song C."/>
            <person name="Xia L."/>
            <person name="Froenicke L."/>
            <person name="Lavelle D.O."/>
            <person name="Truco M.J."/>
            <person name="Xia R."/>
            <person name="Zhu S."/>
            <person name="Xu C."/>
            <person name="Xu H."/>
            <person name="Xu X."/>
            <person name="Cox K."/>
            <person name="Korf I."/>
            <person name="Meyers B.C."/>
            <person name="Michelmore R.W."/>
        </authorList>
    </citation>
    <scope>NUCLEOTIDE SEQUENCE [LARGE SCALE GENOMIC DNA]</scope>
    <source>
        <strain evidence="4">cv. Salinas</strain>
        <tissue evidence="3">Seedlings</tissue>
    </source>
</reference>
<gene>
    <name evidence="3" type="ORF">LSAT_V11C200051930</name>
</gene>
<comment type="caution">
    <text evidence="3">The sequence shown here is derived from an EMBL/GenBank/DDBJ whole genome shotgun (WGS) entry which is preliminary data.</text>
</comment>
<dbReference type="OrthoDB" id="1689146at2759"/>
<dbReference type="PANTHER" id="PTHR31325">
    <property type="entry name" value="OS01G0798800 PROTEIN-RELATED"/>
    <property type="match status" value="1"/>
</dbReference>
<feature type="transmembrane region" description="Helical" evidence="1">
    <location>
        <begin position="351"/>
        <end position="373"/>
    </location>
</feature>
<dbReference type="Pfam" id="PF13968">
    <property type="entry name" value="DUF4220"/>
    <property type="match status" value="1"/>
</dbReference>
<keyword evidence="4" id="KW-1185">Reference proteome</keyword>